<dbReference type="OrthoDB" id="2548432at2759"/>
<feature type="transmembrane region" description="Helical" evidence="1">
    <location>
        <begin position="108"/>
        <end position="134"/>
    </location>
</feature>
<dbReference type="EMBL" id="JACAZH010000013">
    <property type="protein sequence ID" value="KAF7351322.1"/>
    <property type="molecule type" value="Genomic_DNA"/>
</dbReference>
<keyword evidence="1" id="KW-1133">Transmembrane helix</keyword>
<comment type="caution">
    <text evidence="2">The sequence shown here is derived from an EMBL/GenBank/DDBJ whole genome shotgun (WGS) entry which is preliminary data.</text>
</comment>
<sequence length="200" mass="22084">MANASSTSTIPPPPAGLNYIASLEPSITLLMIGTVWSSMLIPLLIILFAFSSSSIRRRPLFGLNVTAVLLGIILGIINGYLAVTFHPLHACSPLLPCFPPLTPIKQSIFVAFAAILLCLPVFMDTILIFRVFMVYPPHTMAWPRRLVIFGPPIMFKILRVANLIVFLVKWTKIVTESLDPVVAGQAAWGSLPWTKIEWFI</sequence>
<evidence type="ECO:0000313" key="3">
    <source>
        <dbReference type="Proteomes" id="UP000623467"/>
    </source>
</evidence>
<gene>
    <name evidence="2" type="ORF">MSAN_01563700</name>
</gene>
<feature type="transmembrane region" description="Helical" evidence="1">
    <location>
        <begin position="62"/>
        <end position="88"/>
    </location>
</feature>
<keyword evidence="3" id="KW-1185">Reference proteome</keyword>
<feature type="transmembrane region" description="Helical" evidence="1">
    <location>
        <begin position="146"/>
        <end position="168"/>
    </location>
</feature>
<evidence type="ECO:0000313" key="2">
    <source>
        <dbReference type="EMBL" id="KAF7351322.1"/>
    </source>
</evidence>
<accession>A0A8H6Y3X7</accession>
<organism evidence="2 3">
    <name type="scientific">Mycena sanguinolenta</name>
    <dbReference type="NCBI Taxonomy" id="230812"/>
    <lineage>
        <taxon>Eukaryota</taxon>
        <taxon>Fungi</taxon>
        <taxon>Dikarya</taxon>
        <taxon>Basidiomycota</taxon>
        <taxon>Agaricomycotina</taxon>
        <taxon>Agaricomycetes</taxon>
        <taxon>Agaricomycetidae</taxon>
        <taxon>Agaricales</taxon>
        <taxon>Marasmiineae</taxon>
        <taxon>Mycenaceae</taxon>
        <taxon>Mycena</taxon>
    </lineage>
</organism>
<dbReference type="Proteomes" id="UP000623467">
    <property type="component" value="Unassembled WGS sequence"/>
</dbReference>
<dbReference type="AlphaFoldDB" id="A0A8H6Y3X7"/>
<feature type="transmembrane region" description="Helical" evidence="1">
    <location>
        <begin position="27"/>
        <end position="50"/>
    </location>
</feature>
<name>A0A8H6Y3X7_9AGAR</name>
<protein>
    <submittedName>
        <fullName evidence="2">Uncharacterized protein</fullName>
    </submittedName>
</protein>
<proteinExistence type="predicted"/>
<keyword evidence="1" id="KW-0812">Transmembrane</keyword>
<evidence type="ECO:0000256" key="1">
    <source>
        <dbReference type="SAM" id="Phobius"/>
    </source>
</evidence>
<keyword evidence="1" id="KW-0472">Membrane</keyword>
<reference evidence="2" key="1">
    <citation type="submission" date="2020-05" db="EMBL/GenBank/DDBJ databases">
        <title>Mycena genomes resolve the evolution of fungal bioluminescence.</title>
        <authorList>
            <person name="Tsai I.J."/>
        </authorList>
    </citation>
    <scope>NUCLEOTIDE SEQUENCE</scope>
    <source>
        <strain evidence="2">160909Yilan</strain>
    </source>
</reference>